<reference evidence="3" key="1">
    <citation type="submission" date="2019-12" db="EMBL/GenBank/DDBJ databases">
        <title>Complete genome of Terracaulis silvestris 0127_4.</title>
        <authorList>
            <person name="Vieira S."/>
            <person name="Riedel T."/>
            <person name="Sproer C."/>
            <person name="Pascual J."/>
            <person name="Boedeker C."/>
            <person name="Overmann J."/>
        </authorList>
    </citation>
    <scope>NUCLEOTIDE SEQUENCE [LARGE SCALE GENOMIC DNA]</scope>
    <source>
        <strain evidence="3">0127_4</strain>
    </source>
</reference>
<feature type="region of interest" description="Disordered" evidence="1">
    <location>
        <begin position="667"/>
        <end position="686"/>
    </location>
</feature>
<name>A0A6I6MG46_9CAUL</name>
<dbReference type="Gene3D" id="3.40.50.1820">
    <property type="entry name" value="alpha/beta hydrolase"/>
    <property type="match status" value="1"/>
</dbReference>
<dbReference type="Proteomes" id="UP000431269">
    <property type="component" value="Chromosome"/>
</dbReference>
<sequence length="686" mass="76037">MPARGRADGYGAGVLGVPGFNTINWIDNDSFVLLWGDHGDVAQVYAIDLARRSIEQRTQSQTDVVTFRAGPNNTLYYFARRVADRTSSERALRDGFAVDTHASLISLLNGWTEGVTPLDLNGVELFRIVAGRSERWTPHGPGITCGQPWFAFALSPDGAQILLDRAPDEVPAIWRAYPDYLLRLLIGNRQDGRACQSVLASLYVVDGQSGEARALIDAPLDPRAKVAWSPDGLSILVGPTFAPIGSTSLADEAVRKFLAIETRTGRWRTLPMPEVSEISSLRWLSSQRAEICRTEVSCDRFGLHGDDWALERRATPPLASPGATLAIEQGLNVPPRLVSIDAHGRRHLLFDPNPDLSRRFRLGHVERISWPTESGSQWGGVLYYPTNFRPGRRYPLVLQLEPAAAGERFSLYGPSQAGLGPGFSIYAAQALANRGMFVLEIDEARIEGSTLTEHEPAAFMRIYESAVRALVSRALVREDAVGISGQSHHGWRVEYALTHSSFVFAAALASDHANGGYMQASFHQWPHEQMQMAGAEPFGAGLAKWLENSPGFNVERVRTPLRLQRESGGVRVVIGPWETFSRLNHLRAPVELYFIPDIERGSHVLQHPSQVLASQEGAVDWFDFWLNGREDVSPGKADQYERWRVLRERRDALARVPRPPLLQWTATQVAPANQVEAERASRDPSE</sequence>
<protein>
    <recommendedName>
        <fullName evidence="4">Prolyl oligopeptidase family protein</fullName>
    </recommendedName>
</protein>
<dbReference type="KEGG" id="tsv:DSM104635_00342"/>
<dbReference type="EMBL" id="CP047045">
    <property type="protein sequence ID" value="QGZ93530.1"/>
    <property type="molecule type" value="Genomic_DNA"/>
</dbReference>
<dbReference type="RefSeq" id="WP_228445798.1">
    <property type="nucleotide sequence ID" value="NZ_CP047045.1"/>
</dbReference>
<evidence type="ECO:0000313" key="2">
    <source>
        <dbReference type="EMBL" id="QGZ93530.1"/>
    </source>
</evidence>
<feature type="compositionally biased region" description="Basic and acidic residues" evidence="1">
    <location>
        <begin position="676"/>
        <end position="686"/>
    </location>
</feature>
<accession>A0A6I6MG46</accession>
<keyword evidence="3" id="KW-1185">Reference proteome</keyword>
<dbReference type="SUPFAM" id="SSF53474">
    <property type="entry name" value="alpha/beta-Hydrolases"/>
    <property type="match status" value="1"/>
</dbReference>
<gene>
    <name evidence="2" type="ORF">DSM104635_00342</name>
</gene>
<organism evidence="2 3">
    <name type="scientific">Terricaulis silvestris</name>
    <dbReference type="NCBI Taxonomy" id="2686094"/>
    <lineage>
        <taxon>Bacteria</taxon>
        <taxon>Pseudomonadati</taxon>
        <taxon>Pseudomonadota</taxon>
        <taxon>Alphaproteobacteria</taxon>
        <taxon>Caulobacterales</taxon>
        <taxon>Caulobacteraceae</taxon>
        <taxon>Terricaulis</taxon>
    </lineage>
</organism>
<proteinExistence type="predicted"/>
<evidence type="ECO:0008006" key="4">
    <source>
        <dbReference type="Google" id="ProtNLM"/>
    </source>
</evidence>
<dbReference type="SUPFAM" id="SSF69322">
    <property type="entry name" value="Tricorn protease domain 2"/>
    <property type="match status" value="1"/>
</dbReference>
<evidence type="ECO:0000313" key="3">
    <source>
        <dbReference type="Proteomes" id="UP000431269"/>
    </source>
</evidence>
<dbReference type="AlphaFoldDB" id="A0A6I6MG46"/>
<dbReference type="InterPro" id="IPR029058">
    <property type="entry name" value="AB_hydrolase_fold"/>
</dbReference>
<evidence type="ECO:0000256" key="1">
    <source>
        <dbReference type="SAM" id="MobiDB-lite"/>
    </source>
</evidence>